<dbReference type="HOGENOM" id="CLU_472783_0_0_1"/>
<gene>
    <name evidence="4" type="primary">AUGUSTUS-3.0.2_13013</name>
    <name evidence="4" type="ORF">TcasGA2_TC013013</name>
</gene>
<dbReference type="STRING" id="7070.D6WJT0"/>
<evidence type="ECO:0000313" key="4">
    <source>
        <dbReference type="EMBL" id="EFA03103.1"/>
    </source>
</evidence>
<dbReference type="eggNOG" id="ENOG502RYTI">
    <property type="taxonomic scope" value="Eukaryota"/>
</dbReference>
<evidence type="ECO:0000256" key="2">
    <source>
        <dbReference type="SAM" id="MobiDB-lite"/>
    </source>
</evidence>
<evidence type="ECO:0000256" key="3">
    <source>
        <dbReference type="SAM" id="SignalP"/>
    </source>
</evidence>
<name>D6WJT0_TRICA</name>
<feature type="compositionally biased region" description="Gly residues" evidence="2">
    <location>
        <begin position="463"/>
        <end position="479"/>
    </location>
</feature>
<keyword evidence="1" id="KW-0193">Cuticle</keyword>
<feature type="compositionally biased region" description="Gly residues" evidence="2">
    <location>
        <begin position="343"/>
        <end position="352"/>
    </location>
</feature>
<feature type="compositionally biased region" description="Low complexity" evidence="2">
    <location>
        <begin position="480"/>
        <end position="495"/>
    </location>
</feature>
<reference evidence="4 5" key="1">
    <citation type="journal article" date="2008" name="Nature">
        <title>The genome of the model beetle and pest Tribolium castaneum.</title>
        <authorList>
            <consortium name="Tribolium Genome Sequencing Consortium"/>
            <person name="Richards S."/>
            <person name="Gibbs R.A."/>
            <person name="Weinstock G.M."/>
            <person name="Brown S.J."/>
            <person name="Denell R."/>
            <person name="Beeman R.W."/>
            <person name="Gibbs R."/>
            <person name="Beeman R.W."/>
            <person name="Brown S.J."/>
            <person name="Bucher G."/>
            <person name="Friedrich M."/>
            <person name="Grimmelikhuijzen C.J."/>
            <person name="Klingler M."/>
            <person name="Lorenzen M."/>
            <person name="Richards S."/>
            <person name="Roth S."/>
            <person name="Schroder R."/>
            <person name="Tautz D."/>
            <person name="Zdobnov E.M."/>
            <person name="Muzny D."/>
            <person name="Gibbs R.A."/>
            <person name="Weinstock G.M."/>
            <person name="Attaway T."/>
            <person name="Bell S."/>
            <person name="Buhay C.J."/>
            <person name="Chandrabose M.N."/>
            <person name="Chavez D."/>
            <person name="Clerk-Blankenburg K.P."/>
            <person name="Cree A."/>
            <person name="Dao M."/>
            <person name="Davis C."/>
            <person name="Chacko J."/>
            <person name="Dinh H."/>
            <person name="Dugan-Rocha S."/>
            <person name="Fowler G."/>
            <person name="Garner T.T."/>
            <person name="Garnes J."/>
            <person name="Gnirke A."/>
            <person name="Hawes A."/>
            <person name="Hernandez J."/>
            <person name="Hines S."/>
            <person name="Holder M."/>
            <person name="Hume J."/>
            <person name="Jhangiani S.N."/>
            <person name="Joshi V."/>
            <person name="Khan Z.M."/>
            <person name="Jackson L."/>
            <person name="Kovar C."/>
            <person name="Kowis A."/>
            <person name="Lee S."/>
            <person name="Lewis L.R."/>
            <person name="Margolis J."/>
            <person name="Morgan M."/>
            <person name="Nazareth L.V."/>
            <person name="Nguyen N."/>
            <person name="Okwuonu G."/>
            <person name="Parker D."/>
            <person name="Richards S."/>
            <person name="Ruiz S.J."/>
            <person name="Santibanez J."/>
            <person name="Savard J."/>
            <person name="Scherer S.E."/>
            <person name="Schneider B."/>
            <person name="Sodergren E."/>
            <person name="Tautz D."/>
            <person name="Vattahil S."/>
            <person name="Villasana D."/>
            <person name="White C.S."/>
            <person name="Wright R."/>
            <person name="Park Y."/>
            <person name="Beeman R.W."/>
            <person name="Lord J."/>
            <person name="Oppert B."/>
            <person name="Lorenzen M."/>
            <person name="Brown S."/>
            <person name="Wang L."/>
            <person name="Savard J."/>
            <person name="Tautz D."/>
            <person name="Richards S."/>
            <person name="Weinstock G."/>
            <person name="Gibbs R.A."/>
            <person name="Liu Y."/>
            <person name="Worley K."/>
            <person name="Weinstock G."/>
            <person name="Elsik C.G."/>
            <person name="Reese J.T."/>
            <person name="Elhaik E."/>
            <person name="Landan G."/>
            <person name="Graur D."/>
            <person name="Arensburger P."/>
            <person name="Atkinson P."/>
            <person name="Beeman R.W."/>
            <person name="Beidler J."/>
            <person name="Brown S.J."/>
            <person name="Demuth J.P."/>
            <person name="Drury D.W."/>
            <person name="Du Y.Z."/>
            <person name="Fujiwara H."/>
            <person name="Lorenzen M."/>
            <person name="Maselli V."/>
            <person name="Osanai M."/>
            <person name="Park Y."/>
            <person name="Robertson H.M."/>
            <person name="Tu Z."/>
            <person name="Wang J.J."/>
            <person name="Wang S."/>
            <person name="Richards S."/>
            <person name="Song H."/>
            <person name="Zhang L."/>
            <person name="Sodergren E."/>
            <person name="Werner D."/>
            <person name="Stanke M."/>
            <person name="Morgenstern B."/>
            <person name="Solovyev V."/>
            <person name="Kosarev P."/>
            <person name="Brown G."/>
            <person name="Chen H.C."/>
            <person name="Ermolaeva O."/>
            <person name="Hlavina W."/>
            <person name="Kapustin Y."/>
            <person name="Kiryutin B."/>
            <person name="Kitts P."/>
            <person name="Maglott D."/>
            <person name="Pruitt K."/>
            <person name="Sapojnikov V."/>
            <person name="Souvorov A."/>
            <person name="Mackey A.J."/>
            <person name="Waterhouse R.M."/>
            <person name="Wyder S."/>
            <person name="Zdobnov E.M."/>
            <person name="Zdobnov E.M."/>
            <person name="Wyder S."/>
            <person name="Kriventseva E.V."/>
            <person name="Kadowaki T."/>
            <person name="Bork P."/>
            <person name="Aranda M."/>
            <person name="Bao R."/>
            <person name="Beermann A."/>
            <person name="Berns N."/>
            <person name="Bolognesi R."/>
            <person name="Bonneton F."/>
            <person name="Bopp D."/>
            <person name="Brown S.J."/>
            <person name="Bucher G."/>
            <person name="Butts T."/>
            <person name="Chaumot A."/>
            <person name="Denell R.E."/>
            <person name="Ferrier D.E."/>
            <person name="Friedrich M."/>
            <person name="Gordon C.M."/>
            <person name="Jindra M."/>
            <person name="Klingler M."/>
            <person name="Lan Q."/>
            <person name="Lattorff H.M."/>
            <person name="Laudet V."/>
            <person name="von Levetsow C."/>
            <person name="Liu Z."/>
            <person name="Lutz R."/>
            <person name="Lynch J.A."/>
            <person name="da Fonseca R.N."/>
            <person name="Posnien N."/>
            <person name="Reuter R."/>
            <person name="Roth S."/>
            <person name="Savard J."/>
            <person name="Schinko J.B."/>
            <person name="Schmitt C."/>
            <person name="Schoppmeier M."/>
            <person name="Schroder R."/>
            <person name="Shippy T.D."/>
            <person name="Simonnet F."/>
            <person name="Marques-Souza H."/>
            <person name="Tautz D."/>
            <person name="Tomoyasu Y."/>
            <person name="Trauner J."/>
            <person name="Van der Zee M."/>
            <person name="Vervoort M."/>
            <person name="Wittkopp N."/>
            <person name="Wimmer E.A."/>
            <person name="Yang X."/>
            <person name="Jones A.K."/>
            <person name="Sattelle D.B."/>
            <person name="Ebert P.R."/>
            <person name="Nelson D."/>
            <person name="Scott J.G."/>
            <person name="Beeman R.W."/>
            <person name="Muthukrishnan S."/>
            <person name="Kramer K.J."/>
            <person name="Arakane Y."/>
            <person name="Beeman R.W."/>
            <person name="Zhu Q."/>
            <person name="Hogenkamp D."/>
            <person name="Dixit R."/>
            <person name="Oppert B."/>
            <person name="Jiang H."/>
            <person name="Zou Z."/>
            <person name="Marshall J."/>
            <person name="Elpidina E."/>
            <person name="Vinokurov K."/>
            <person name="Oppert C."/>
            <person name="Zou Z."/>
            <person name="Evans J."/>
            <person name="Lu Z."/>
            <person name="Zhao P."/>
            <person name="Sumathipala N."/>
            <person name="Altincicek B."/>
            <person name="Vilcinskas A."/>
            <person name="Williams M."/>
            <person name="Hultmark D."/>
            <person name="Hetru C."/>
            <person name="Jiang H."/>
            <person name="Grimmelikhuijzen C.J."/>
            <person name="Hauser F."/>
            <person name="Cazzamali G."/>
            <person name="Williamson M."/>
            <person name="Park Y."/>
            <person name="Li B."/>
            <person name="Tanaka Y."/>
            <person name="Predel R."/>
            <person name="Neupert S."/>
            <person name="Schachtner J."/>
            <person name="Verleyen P."/>
            <person name="Raible F."/>
            <person name="Bork P."/>
            <person name="Friedrich M."/>
            <person name="Walden K.K."/>
            <person name="Robertson H.M."/>
            <person name="Angeli S."/>
            <person name="Foret S."/>
            <person name="Bucher G."/>
            <person name="Schuetz S."/>
            <person name="Maleszka R."/>
            <person name="Wimmer E.A."/>
            <person name="Beeman R.W."/>
            <person name="Lorenzen M."/>
            <person name="Tomoyasu Y."/>
            <person name="Miller S.C."/>
            <person name="Grossmann D."/>
            <person name="Bucher G."/>
        </authorList>
    </citation>
    <scope>NUCLEOTIDE SEQUENCE [LARGE SCALE GENOMIC DNA]</scope>
    <source>
        <strain evidence="4 5">Georgia GA2</strain>
    </source>
</reference>
<dbReference type="KEGG" id="tca:100142407"/>
<feature type="compositionally biased region" description="Low complexity" evidence="2">
    <location>
        <begin position="275"/>
        <end position="316"/>
    </location>
</feature>
<dbReference type="PhylomeDB" id="D6WJT0"/>
<feature type="chain" id="PRO_5003089795" evidence="3">
    <location>
        <begin position="20"/>
        <end position="577"/>
    </location>
</feature>
<dbReference type="InterPro" id="IPR000618">
    <property type="entry name" value="Insect_cuticle"/>
</dbReference>
<sequence length="577" mass="60262">MKSAIRAIVIFCLLGQNLCEEIRLLDLEPTDAQQYIDKQDTSLKYAPKIDSNVPAVRYLGNEPHNVVEDIYLANQYHGQDGLGGYLYGYSVPDIAKTEKKKAGGDLRGAYNYIAGNGQEIKVEYWDDGSGFHQIDNVPKVLPQQIDDTPEVKAAKEEHQRLWNEQAERNSRPVASPYDSHGNYAEGPLSPQGQKLRQQQFQQQQYQRPSQGQAQQLVNQYQQQRQQYPNPGQNVHYQGGQYQPEQTQNVNKYQQPSGQSTSLAGSAGQLGGFGQSGSHSGSVGQSGFSGSHSGQSGISGQFPGSSGQLGSGQFSGSSGSGAQLGLGQFSGSHSGSAGQSGISGQYGSGGQSGLGQFSGSHSGSAGQSEISGQYGSGHSGSSSGQFSGSAGQSGVGQFSGSHSGSPGQFSGSSGQFSGAGQSGLGQFSGSHSGSTGQVGSGQFAGSSGQYGSGHIRSSGQFSGSSGGGHSGSGGQYGGGQYSASSSQYSSQTSEGQWSGEGEADGKYNEEEEEKGPPKGFFYSFDYPVGIIVKKDGGPVQKRESELKDIYAKNKANFEKQLQQGHAIGSRSATGYLVV</sequence>
<feature type="region of interest" description="Disordered" evidence="2">
    <location>
        <begin position="151"/>
        <end position="519"/>
    </location>
</feature>
<reference evidence="4 5" key="2">
    <citation type="journal article" date="2010" name="Nucleic Acids Res.">
        <title>BeetleBase in 2010: revisions to provide comprehensive genomic information for Tribolium castaneum.</title>
        <authorList>
            <person name="Kim H.S."/>
            <person name="Murphy T."/>
            <person name="Xia J."/>
            <person name="Caragea D."/>
            <person name="Park Y."/>
            <person name="Beeman R.W."/>
            <person name="Lorenzen M.D."/>
            <person name="Butcher S."/>
            <person name="Manak J.R."/>
            <person name="Brown S.J."/>
        </authorList>
    </citation>
    <scope>NUCLEOTIDE SEQUENCE [LARGE SCALE GENOMIC DNA]</scope>
    <source>
        <strain evidence="4 5">Georgia GA2</strain>
    </source>
</reference>
<dbReference type="GO" id="GO:0062129">
    <property type="term" value="C:chitin-based extracellular matrix"/>
    <property type="evidence" value="ECO:0000318"/>
    <property type="project" value="GO_Central"/>
</dbReference>
<feature type="compositionally biased region" description="Low complexity" evidence="2">
    <location>
        <begin position="353"/>
        <end position="363"/>
    </location>
</feature>
<keyword evidence="5" id="KW-1185">Reference proteome</keyword>
<evidence type="ECO:0000313" key="5">
    <source>
        <dbReference type="Proteomes" id="UP000007266"/>
    </source>
</evidence>
<dbReference type="GO" id="GO:0008010">
    <property type="term" value="F:structural constituent of chitin-based larval cuticle"/>
    <property type="evidence" value="ECO:0000318"/>
    <property type="project" value="GO_Central"/>
</dbReference>
<dbReference type="PROSITE" id="PS51155">
    <property type="entry name" value="CHIT_BIND_RR_2"/>
    <property type="match status" value="1"/>
</dbReference>
<feature type="compositionally biased region" description="Low complexity" evidence="2">
    <location>
        <begin position="191"/>
        <end position="232"/>
    </location>
</feature>
<dbReference type="OMA" id="EVNDAPH"/>
<keyword evidence="3" id="KW-0732">Signal</keyword>
<accession>D6WJT0</accession>
<dbReference type="AlphaFoldDB" id="D6WJT0"/>
<feature type="compositionally biased region" description="Low complexity" evidence="2">
    <location>
        <begin position="378"/>
        <end position="433"/>
    </location>
</feature>
<feature type="compositionally biased region" description="Low complexity" evidence="2">
    <location>
        <begin position="324"/>
        <end position="342"/>
    </location>
</feature>
<dbReference type="Proteomes" id="UP000007266">
    <property type="component" value="Linkage group 5"/>
</dbReference>
<dbReference type="Pfam" id="PF00379">
    <property type="entry name" value="Chitin_bind_4"/>
    <property type="match status" value="1"/>
</dbReference>
<feature type="signal peptide" evidence="3">
    <location>
        <begin position="1"/>
        <end position="19"/>
    </location>
</feature>
<feature type="compositionally biased region" description="Polar residues" evidence="2">
    <location>
        <begin position="239"/>
        <end position="258"/>
    </location>
</feature>
<feature type="compositionally biased region" description="Basic and acidic residues" evidence="2">
    <location>
        <begin position="151"/>
        <end position="170"/>
    </location>
</feature>
<organism evidence="4 5">
    <name type="scientific">Tribolium castaneum</name>
    <name type="common">Red flour beetle</name>
    <dbReference type="NCBI Taxonomy" id="7070"/>
    <lineage>
        <taxon>Eukaryota</taxon>
        <taxon>Metazoa</taxon>
        <taxon>Ecdysozoa</taxon>
        <taxon>Arthropoda</taxon>
        <taxon>Hexapoda</taxon>
        <taxon>Insecta</taxon>
        <taxon>Pterygota</taxon>
        <taxon>Neoptera</taxon>
        <taxon>Endopterygota</taxon>
        <taxon>Coleoptera</taxon>
        <taxon>Polyphaga</taxon>
        <taxon>Cucujiformia</taxon>
        <taxon>Tenebrionidae</taxon>
        <taxon>Tenebrionidae incertae sedis</taxon>
        <taxon>Tribolium</taxon>
    </lineage>
</organism>
<dbReference type="InParanoid" id="D6WJT0"/>
<dbReference type="EMBL" id="KQ971343">
    <property type="protein sequence ID" value="EFA03103.1"/>
    <property type="molecule type" value="Genomic_DNA"/>
</dbReference>
<protein>
    <submittedName>
        <fullName evidence="4">Uncharacterized protein</fullName>
    </submittedName>
</protein>
<dbReference type="OrthoDB" id="8188035at2759"/>
<proteinExistence type="predicted"/>
<evidence type="ECO:0000256" key="1">
    <source>
        <dbReference type="PROSITE-ProRule" id="PRU00497"/>
    </source>
</evidence>